<dbReference type="PROSITE" id="PS51918">
    <property type="entry name" value="RADICAL_SAM"/>
    <property type="match status" value="1"/>
</dbReference>
<keyword evidence="2" id="KW-0004">4Fe-4S</keyword>
<proteinExistence type="predicted"/>
<dbReference type="Gene3D" id="3.20.20.70">
    <property type="entry name" value="Aldolase class I"/>
    <property type="match status" value="1"/>
</dbReference>
<evidence type="ECO:0000259" key="7">
    <source>
        <dbReference type="PROSITE" id="PS51918"/>
    </source>
</evidence>
<sequence>MLNKCCISINAKCNLSCAYCHFYENNNIDMRSMQSLDLNKLLIILHNILTYAQKEHLQCFSVGFAGGGEPLLDWQILESALSAIAKQDTQKQLTFYIITNGILLNERLLESYKKLKPFVKLVISLDGDEITHDTFRLDKQGKGTFKRIMANIALYEELFGAKPDINVSVSRLSLERKAFILDFLLENNFINITFTRLFHCSDKSLEISHNDFLEFVEFFNTQHFVIRNLTAKAQNKCDCIMYGYTCGVGYNNIFYCNDKVYPCMRYVEGDKYIGHYDDTLPTIINNMKPLQKPLSLLQGVCHYEKY</sequence>
<dbReference type="PROSITE" id="PS01305">
    <property type="entry name" value="MOAA_NIFB_PQQE"/>
    <property type="match status" value="1"/>
</dbReference>
<keyword evidence="11" id="KW-1185">Reference proteome</keyword>
<evidence type="ECO:0000256" key="2">
    <source>
        <dbReference type="ARBA" id="ARBA00022485"/>
    </source>
</evidence>
<dbReference type="STRING" id="216.LS73_05040"/>
<evidence type="ECO:0000313" key="11">
    <source>
        <dbReference type="Proteomes" id="UP000255139"/>
    </source>
</evidence>
<protein>
    <submittedName>
        <fullName evidence="8">Anaerobic sulfatase-maturating enzyme</fullName>
        <ecNumber evidence="8">1.1.99.-</ecNumber>
    </submittedName>
    <submittedName>
        <fullName evidence="9">Radical SAM protein</fullName>
    </submittedName>
</protein>
<dbReference type="InterPro" id="IPR058240">
    <property type="entry name" value="rSAM_sf"/>
</dbReference>
<evidence type="ECO:0000256" key="1">
    <source>
        <dbReference type="ARBA" id="ARBA00001966"/>
    </source>
</evidence>
<dbReference type="EC" id="1.1.99.-" evidence="8"/>
<dbReference type="RefSeq" id="WP_034557952.1">
    <property type="nucleotide sequence ID" value="NZ_FZML01000033.1"/>
</dbReference>
<dbReference type="GO" id="GO:0046872">
    <property type="term" value="F:metal ion binding"/>
    <property type="evidence" value="ECO:0007669"/>
    <property type="project" value="UniProtKB-KW"/>
</dbReference>
<reference evidence="9 10" key="1">
    <citation type="journal article" date="2014" name="Genome Announc.">
        <title>Draft genome sequences of eight enterohepatic helicobacter species isolated from both laboratory and wild rodents.</title>
        <authorList>
            <person name="Sheh A."/>
            <person name="Shen Z."/>
            <person name="Fox J.G."/>
        </authorList>
    </citation>
    <scope>NUCLEOTIDE SEQUENCE [LARGE SCALE GENOMIC DNA]</scope>
    <source>
        <strain evidence="9 10">ST1</strain>
    </source>
</reference>
<dbReference type="Pfam" id="PF04055">
    <property type="entry name" value="Radical_SAM"/>
    <property type="match status" value="1"/>
</dbReference>
<dbReference type="PANTHER" id="PTHR43273:SF8">
    <property type="entry name" value="RADICAL SAM DOMAIN PROTEIN"/>
    <property type="match status" value="1"/>
</dbReference>
<dbReference type="SFLD" id="SFLDG01067">
    <property type="entry name" value="SPASM/twitch_domain_containing"/>
    <property type="match status" value="1"/>
</dbReference>
<organism evidence="8 11">
    <name type="scientific">Helicobacter muridarum</name>
    <dbReference type="NCBI Taxonomy" id="216"/>
    <lineage>
        <taxon>Bacteria</taxon>
        <taxon>Pseudomonadati</taxon>
        <taxon>Campylobacterota</taxon>
        <taxon>Epsilonproteobacteria</taxon>
        <taxon>Campylobacterales</taxon>
        <taxon>Helicobacteraceae</taxon>
        <taxon>Helicobacter</taxon>
    </lineage>
</organism>
<dbReference type="Proteomes" id="UP000029922">
    <property type="component" value="Unassembled WGS sequence"/>
</dbReference>
<dbReference type="InterPro" id="IPR013785">
    <property type="entry name" value="Aldolase_TIM"/>
</dbReference>
<dbReference type="EMBL" id="UGJE01000002">
    <property type="protein sequence ID" value="STQ86807.1"/>
    <property type="molecule type" value="Genomic_DNA"/>
</dbReference>
<dbReference type="InterPro" id="IPR007197">
    <property type="entry name" value="rSAM"/>
</dbReference>
<evidence type="ECO:0000256" key="4">
    <source>
        <dbReference type="ARBA" id="ARBA00022723"/>
    </source>
</evidence>
<accession>A0A099U0Z3</accession>
<gene>
    <name evidence="8" type="primary">chuR</name>
    <name evidence="9" type="ORF">LS73_008765</name>
    <name evidence="8" type="ORF">NCTC12714_01618</name>
</gene>
<evidence type="ECO:0000313" key="9">
    <source>
        <dbReference type="EMBL" id="TLD98508.1"/>
    </source>
</evidence>
<dbReference type="AlphaFoldDB" id="A0A099U0Z3"/>
<dbReference type="GO" id="GO:0016491">
    <property type="term" value="F:oxidoreductase activity"/>
    <property type="evidence" value="ECO:0007669"/>
    <property type="project" value="UniProtKB-KW"/>
</dbReference>
<comment type="cofactor">
    <cofactor evidence="1">
        <name>[4Fe-4S] cluster</name>
        <dbReference type="ChEBI" id="CHEBI:49883"/>
    </cofactor>
</comment>
<name>A0A099U0Z3_9HELI</name>
<evidence type="ECO:0000256" key="5">
    <source>
        <dbReference type="ARBA" id="ARBA00023004"/>
    </source>
</evidence>
<dbReference type="SFLD" id="SFLDS00029">
    <property type="entry name" value="Radical_SAM"/>
    <property type="match status" value="1"/>
</dbReference>
<dbReference type="CDD" id="cd01335">
    <property type="entry name" value="Radical_SAM"/>
    <property type="match status" value="1"/>
</dbReference>
<reference evidence="8 11" key="2">
    <citation type="submission" date="2018-06" db="EMBL/GenBank/DDBJ databases">
        <authorList>
            <consortium name="Pathogen Informatics"/>
            <person name="Doyle S."/>
        </authorList>
    </citation>
    <scope>NUCLEOTIDE SEQUENCE [LARGE SCALE GENOMIC DNA]</scope>
    <source>
        <strain evidence="8 11">NCTC12714</strain>
    </source>
</reference>
<dbReference type="SUPFAM" id="SSF102114">
    <property type="entry name" value="Radical SAM enzymes"/>
    <property type="match status" value="1"/>
</dbReference>
<keyword evidence="8" id="KW-0560">Oxidoreductase</keyword>
<dbReference type="InterPro" id="IPR000385">
    <property type="entry name" value="MoaA_NifB_PqqE_Fe-S-bd_CS"/>
</dbReference>
<evidence type="ECO:0000313" key="10">
    <source>
        <dbReference type="Proteomes" id="UP000029922"/>
    </source>
</evidence>
<evidence type="ECO:0000256" key="3">
    <source>
        <dbReference type="ARBA" id="ARBA00022691"/>
    </source>
</evidence>
<keyword evidence="4" id="KW-0479">Metal-binding</keyword>
<keyword evidence="5" id="KW-0408">Iron</keyword>
<dbReference type="OrthoDB" id="9782387at2"/>
<evidence type="ECO:0000313" key="8">
    <source>
        <dbReference type="EMBL" id="STQ86807.1"/>
    </source>
</evidence>
<dbReference type="PANTHER" id="PTHR43273">
    <property type="entry name" value="ANAEROBIC SULFATASE-MATURATING ENZYME HOMOLOG ASLB-RELATED"/>
    <property type="match status" value="1"/>
</dbReference>
<feature type="domain" description="Radical SAM core" evidence="7">
    <location>
        <begin position="1"/>
        <end position="236"/>
    </location>
</feature>
<keyword evidence="3" id="KW-0949">S-adenosyl-L-methionine</keyword>
<dbReference type="Proteomes" id="UP000255139">
    <property type="component" value="Unassembled WGS sequence"/>
</dbReference>
<evidence type="ECO:0000256" key="6">
    <source>
        <dbReference type="ARBA" id="ARBA00023014"/>
    </source>
</evidence>
<keyword evidence="6" id="KW-0411">Iron-sulfur</keyword>
<dbReference type="GO" id="GO:0051539">
    <property type="term" value="F:4 iron, 4 sulfur cluster binding"/>
    <property type="evidence" value="ECO:0007669"/>
    <property type="project" value="UniProtKB-KW"/>
</dbReference>
<dbReference type="EMBL" id="JRPD02000028">
    <property type="protein sequence ID" value="TLD98508.1"/>
    <property type="molecule type" value="Genomic_DNA"/>
</dbReference>
<dbReference type="InterPro" id="IPR023867">
    <property type="entry name" value="Sulphatase_maturase_rSAM"/>
</dbReference>